<proteinExistence type="predicted"/>
<evidence type="ECO:0000313" key="1">
    <source>
        <dbReference type="EMBL" id="KAJ0982104.1"/>
    </source>
</evidence>
<dbReference type="AlphaFoldDB" id="A0A9D5D023"/>
<dbReference type="Proteomes" id="UP001085076">
    <property type="component" value="Miscellaneous, Linkage group lg02"/>
</dbReference>
<evidence type="ECO:0000313" key="2">
    <source>
        <dbReference type="Proteomes" id="UP001085076"/>
    </source>
</evidence>
<reference evidence="1" key="1">
    <citation type="submission" date="2021-03" db="EMBL/GenBank/DDBJ databases">
        <authorList>
            <person name="Li Z."/>
            <person name="Yang C."/>
        </authorList>
    </citation>
    <scope>NUCLEOTIDE SEQUENCE</scope>
    <source>
        <strain evidence="1">Dzin_1.0</strain>
        <tissue evidence="1">Leaf</tissue>
    </source>
</reference>
<gene>
    <name evidence="1" type="ORF">J5N97_010359</name>
</gene>
<organism evidence="1 2">
    <name type="scientific">Dioscorea zingiberensis</name>
    <dbReference type="NCBI Taxonomy" id="325984"/>
    <lineage>
        <taxon>Eukaryota</taxon>
        <taxon>Viridiplantae</taxon>
        <taxon>Streptophyta</taxon>
        <taxon>Embryophyta</taxon>
        <taxon>Tracheophyta</taxon>
        <taxon>Spermatophyta</taxon>
        <taxon>Magnoliopsida</taxon>
        <taxon>Liliopsida</taxon>
        <taxon>Dioscoreales</taxon>
        <taxon>Dioscoreaceae</taxon>
        <taxon>Dioscorea</taxon>
    </lineage>
</organism>
<accession>A0A9D5D023</accession>
<reference evidence="1" key="2">
    <citation type="journal article" date="2022" name="Hortic Res">
        <title>The genome of Dioscorea zingiberensis sheds light on the biosynthesis, origin and evolution of the medicinally important diosgenin saponins.</title>
        <authorList>
            <person name="Li Y."/>
            <person name="Tan C."/>
            <person name="Li Z."/>
            <person name="Guo J."/>
            <person name="Li S."/>
            <person name="Chen X."/>
            <person name="Wang C."/>
            <person name="Dai X."/>
            <person name="Yang H."/>
            <person name="Song W."/>
            <person name="Hou L."/>
            <person name="Xu J."/>
            <person name="Tong Z."/>
            <person name="Xu A."/>
            <person name="Yuan X."/>
            <person name="Wang W."/>
            <person name="Yang Q."/>
            <person name="Chen L."/>
            <person name="Sun Z."/>
            <person name="Wang K."/>
            <person name="Pan B."/>
            <person name="Chen J."/>
            <person name="Bao Y."/>
            <person name="Liu F."/>
            <person name="Qi X."/>
            <person name="Gang D.R."/>
            <person name="Wen J."/>
            <person name="Li J."/>
        </authorList>
    </citation>
    <scope>NUCLEOTIDE SEQUENCE</scope>
    <source>
        <strain evidence="1">Dzin_1.0</strain>
    </source>
</reference>
<comment type="caution">
    <text evidence="1">The sequence shown here is derived from an EMBL/GenBank/DDBJ whole genome shotgun (WGS) entry which is preliminary data.</text>
</comment>
<name>A0A9D5D023_9LILI</name>
<dbReference type="EMBL" id="JAGGNH010000002">
    <property type="protein sequence ID" value="KAJ0982104.1"/>
    <property type="molecule type" value="Genomic_DNA"/>
</dbReference>
<sequence>MEWWERVVLPMRIVWIGVVKRLRAKKTDLLWFCRIGEIEAGGEHVRIRGRARDVGDAKQDGNAFRGAFSGEEERVDRDLWLGSV</sequence>
<protein>
    <submittedName>
        <fullName evidence="1">Uncharacterized protein</fullName>
    </submittedName>
</protein>
<keyword evidence="2" id="KW-1185">Reference proteome</keyword>